<dbReference type="InterPro" id="IPR001806">
    <property type="entry name" value="Small_GTPase"/>
</dbReference>
<protein>
    <recommendedName>
        <fullName evidence="2">small monomeric GTPase</fullName>
        <ecNumber evidence="2">3.6.5.2</ecNumber>
    </recommendedName>
</protein>
<dbReference type="SMART" id="SM00173">
    <property type="entry name" value="RAS"/>
    <property type="match status" value="1"/>
</dbReference>
<dbReference type="PRINTS" id="PR00449">
    <property type="entry name" value="RASTRNSFRMNG"/>
</dbReference>
<organism evidence="5 6">
    <name type="scientific">Pocillopora damicornis</name>
    <name type="common">Cauliflower coral</name>
    <name type="synonym">Millepora damicornis</name>
    <dbReference type="NCBI Taxonomy" id="46731"/>
    <lineage>
        <taxon>Eukaryota</taxon>
        <taxon>Metazoa</taxon>
        <taxon>Cnidaria</taxon>
        <taxon>Anthozoa</taxon>
        <taxon>Hexacorallia</taxon>
        <taxon>Scleractinia</taxon>
        <taxon>Astrocoeniina</taxon>
        <taxon>Pocilloporidae</taxon>
        <taxon>Pocillopora</taxon>
    </lineage>
</organism>
<evidence type="ECO:0000256" key="1">
    <source>
        <dbReference type="ARBA" id="ARBA00008344"/>
    </source>
</evidence>
<proteinExistence type="inferred from homology"/>
<evidence type="ECO:0000256" key="3">
    <source>
        <dbReference type="ARBA" id="ARBA00022801"/>
    </source>
</evidence>
<dbReference type="PANTHER" id="PTHR45704">
    <property type="entry name" value="RAS-LIKE FAMILY MEMBER 11"/>
    <property type="match status" value="1"/>
</dbReference>
<dbReference type="PROSITE" id="PS51419">
    <property type="entry name" value="RAB"/>
    <property type="match status" value="1"/>
</dbReference>
<accession>A0A3M6UQE6</accession>
<dbReference type="Proteomes" id="UP000275408">
    <property type="component" value="Unassembled WGS sequence"/>
</dbReference>
<name>A0A3M6UQE6_POCDA</name>
<evidence type="ECO:0000256" key="2">
    <source>
        <dbReference type="ARBA" id="ARBA00011984"/>
    </source>
</evidence>
<dbReference type="InterPro" id="IPR027417">
    <property type="entry name" value="P-loop_NTPase"/>
</dbReference>
<evidence type="ECO:0000313" key="5">
    <source>
        <dbReference type="EMBL" id="RMX55896.1"/>
    </source>
</evidence>
<dbReference type="NCBIfam" id="TIGR00231">
    <property type="entry name" value="small_GTP"/>
    <property type="match status" value="1"/>
</dbReference>
<dbReference type="SUPFAM" id="SSF52540">
    <property type="entry name" value="P-loop containing nucleoside triphosphate hydrolases"/>
    <property type="match status" value="1"/>
</dbReference>
<dbReference type="OMA" id="YLALDIM"/>
<dbReference type="SMART" id="SM00175">
    <property type="entry name" value="RAB"/>
    <property type="match status" value="1"/>
</dbReference>
<keyword evidence="3" id="KW-0378">Hydrolase</keyword>
<dbReference type="InterPro" id="IPR005225">
    <property type="entry name" value="Small_GTP-bd"/>
</dbReference>
<dbReference type="EMBL" id="RCHS01000990">
    <property type="protein sequence ID" value="RMX55896.1"/>
    <property type="molecule type" value="Genomic_DNA"/>
</dbReference>
<comment type="catalytic activity">
    <reaction evidence="4">
        <text>GTP + H2O = GDP + phosphate + H(+)</text>
        <dbReference type="Rhea" id="RHEA:19669"/>
        <dbReference type="ChEBI" id="CHEBI:15377"/>
        <dbReference type="ChEBI" id="CHEBI:15378"/>
        <dbReference type="ChEBI" id="CHEBI:37565"/>
        <dbReference type="ChEBI" id="CHEBI:43474"/>
        <dbReference type="ChEBI" id="CHEBI:58189"/>
        <dbReference type="EC" id="3.6.5.2"/>
    </reaction>
</comment>
<sequence length="213" mass="24236">MRRKRTCSANPSNITNVHAVVLGLDGVGKSALTVRFLTRRFIGEYDESLEMTYRHHMTLDGQYLALDIMDTAGENTTQKLEKCASFGEVFFILFSITDRVSFLEAKRLGKYIQGVKDNDCVMILVGTKTDLCRYRRVSRNEGYEFAREIRSVFCEISVSEGFVETNSLLNDSLRLHLSNKTDQENGDKEKAGPLSRMKEGFKGIYTRRKSCSL</sequence>
<dbReference type="OrthoDB" id="18798at2759"/>
<evidence type="ECO:0000313" key="6">
    <source>
        <dbReference type="Proteomes" id="UP000275408"/>
    </source>
</evidence>
<comment type="caution">
    <text evidence="5">The sequence shown here is derived from an EMBL/GenBank/DDBJ whole genome shotgun (WGS) entry which is preliminary data.</text>
</comment>
<dbReference type="PROSITE" id="PS51421">
    <property type="entry name" value="RAS"/>
    <property type="match status" value="1"/>
</dbReference>
<dbReference type="Gene3D" id="3.40.50.300">
    <property type="entry name" value="P-loop containing nucleotide triphosphate hydrolases"/>
    <property type="match status" value="1"/>
</dbReference>
<evidence type="ECO:0000256" key="4">
    <source>
        <dbReference type="ARBA" id="ARBA00048098"/>
    </source>
</evidence>
<comment type="similarity">
    <text evidence="1">Belongs to the small GTPase superfamily. Ras family.</text>
</comment>
<reference evidence="5 6" key="1">
    <citation type="journal article" date="2018" name="Sci. Rep.">
        <title>Comparative analysis of the Pocillopora damicornis genome highlights role of immune system in coral evolution.</title>
        <authorList>
            <person name="Cunning R."/>
            <person name="Bay R.A."/>
            <person name="Gillette P."/>
            <person name="Baker A.C."/>
            <person name="Traylor-Knowles N."/>
        </authorList>
    </citation>
    <scope>NUCLEOTIDE SEQUENCE [LARGE SCALE GENOMIC DNA]</scope>
    <source>
        <strain evidence="5">RSMAS</strain>
        <tissue evidence="5">Whole animal</tissue>
    </source>
</reference>
<keyword evidence="6" id="KW-1185">Reference proteome</keyword>
<dbReference type="AlphaFoldDB" id="A0A3M6UQE6"/>
<dbReference type="STRING" id="46731.A0A3M6UQE6"/>
<dbReference type="GO" id="GO:0003925">
    <property type="term" value="F:G protein activity"/>
    <property type="evidence" value="ECO:0007669"/>
    <property type="project" value="UniProtKB-EC"/>
</dbReference>
<dbReference type="Pfam" id="PF00071">
    <property type="entry name" value="Ras"/>
    <property type="match status" value="1"/>
</dbReference>
<dbReference type="EC" id="3.6.5.2" evidence="2"/>
<dbReference type="GO" id="GO:0005525">
    <property type="term" value="F:GTP binding"/>
    <property type="evidence" value="ECO:0007669"/>
    <property type="project" value="InterPro"/>
</dbReference>
<gene>
    <name evidence="5" type="ORF">pdam_00006268</name>
</gene>
<dbReference type="InterPro" id="IPR051065">
    <property type="entry name" value="Ras-related_GTPase"/>
</dbReference>